<comment type="catalytic activity">
    <reaction evidence="2">
        <text>2 GTP = 3',3'-c-di-GMP + 2 diphosphate</text>
        <dbReference type="Rhea" id="RHEA:24898"/>
        <dbReference type="ChEBI" id="CHEBI:33019"/>
        <dbReference type="ChEBI" id="CHEBI:37565"/>
        <dbReference type="ChEBI" id="CHEBI:58805"/>
        <dbReference type="EC" id="2.7.7.65"/>
    </reaction>
</comment>
<evidence type="ECO:0000259" key="4">
    <source>
        <dbReference type="PROSITE" id="PS50110"/>
    </source>
</evidence>
<accession>A0A2N3KCW7</accession>
<keyword evidence="3" id="KW-0597">Phosphoprotein</keyword>
<dbReference type="GO" id="GO:0052621">
    <property type="term" value="F:diguanylate cyclase activity"/>
    <property type="evidence" value="ECO:0007669"/>
    <property type="project" value="UniProtKB-EC"/>
</dbReference>
<dbReference type="RefSeq" id="WP_101271369.1">
    <property type="nucleotide sequence ID" value="NZ_NWTK01000023.1"/>
</dbReference>
<reference evidence="6 7" key="1">
    <citation type="submission" date="2017-09" db="EMBL/GenBank/DDBJ databases">
        <title>Biodiversity and function of Thalassospira species in the particle-attached aromatic-hydrocarbon-degrading consortia from the surface seawater of the South China Sea.</title>
        <authorList>
            <person name="Dong C."/>
            <person name="Liu R."/>
            <person name="Shao Z."/>
        </authorList>
    </citation>
    <scope>NUCLEOTIDE SEQUENCE [LARGE SCALE GENOMIC DNA]</scope>
    <source>
        <strain evidence="6 7">CSC1P2</strain>
    </source>
</reference>
<dbReference type="InterPro" id="IPR050469">
    <property type="entry name" value="Diguanylate_Cyclase"/>
</dbReference>
<dbReference type="PANTHER" id="PTHR45138">
    <property type="entry name" value="REGULATORY COMPONENTS OF SENSORY TRANSDUCTION SYSTEM"/>
    <property type="match status" value="1"/>
</dbReference>
<dbReference type="Pfam" id="PF00990">
    <property type="entry name" value="GGDEF"/>
    <property type="match status" value="1"/>
</dbReference>
<feature type="modified residue" description="4-aspartylphosphate" evidence="3">
    <location>
        <position position="56"/>
    </location>
</feature>
<dbReference type="InterPro" id="IPR000160">
    <property type="entry name" value="GGDEF_dom"/>
</dbReference>
<dbReference type="GO" id="GO:0043709">
    <property type="term" value="P:cell adhesion involved in single-species biofilm formation"/>
    <property type="evidence" value="ECO:0007669"/>
    <property type="project" value="TreeGrafter"/>
</dbReference>
<evidence type="ECO:0000313" key="7">
    <source>
        <dbReference type="Proteomes" id="UP000233597"/>
    </source>
</evidence>
<feature type="domain" description="GGDEF" evidence="5">
    <location>
        <begin position="166"/>
        <end position="301"/>
    </location>
</feature>
<evidence type="ECO:0000313" key="6">
    <source>
        <dbReference type="EMBL" id="PKR48419.1"/>
    </source>
</evidence>
<dbReference type="SMART" id="SM00448">
    <property type="entry name" value="REC"/>
    <property type="match status" value="1"/>
</dbReference>
<dbReference type="InterPro" id="IPR011006">
    <property type="entry name" value="CheY-like_superfamily"/>
</dbReference>
<dbReference type="SMART" id="SM00267">
    <property type="entry name" value="GGDEF"/>
    <property type="match status" value="1"/>
</dbReference>
<dbReference type="CDD" id="cd01949">
    <property type="entry name" value="GGDEF"/>
    <property type="match status" value="1"/>
</dbReference>
<dbReference type="Proteomes" id="UP000233597">
    <property type="component" value="Unassembled WGS sequence"/>
</dbReference>
<evidence type="ECO:0000259" key="5">
    <source>
        <dbReference type="PROSITE" id="PS50887"/>
    </source>
</evidence>
<evidence type="ECO:0000256" key="2">
    <source>
        <dbReference type="ARBA" id="ARBA00034247"/>
    </source>
</evidence>
<dbReference type="GO" id="GO:1902201">
    <property type="term" value="P:negative regulation of bacterial-type flagellum-dependent cell motility"/>
    <property type="evidence" value="ECO:0007669"/>
    <property type="project" value="TreeGrafter"/>
</dbReference>
<dbReference type="EMBL" id="NWTK01000023">
    <property type="protein sequence ID" value="PKR48419.1"/>
    <property type="molecule type" value="Genomic_DNA"/>
</dbReference>
<dbReference type="EC" id="2.7.7.65" evidence="1"/>
<dbReference type="SUPFAM" id="SSF55073">
    <property type="entry name" value="Nucleotide cyclase"/>
    <property type="match status" value="1"/>
</dbReference>
<dbReference type="AlphaFoldDB" id="A0A2N3KCW7"/>
<evidence type="ECO:0000256" key="3">
    <source>
        <dbReference type="PROSITE-ProRule" id="PRU00169"/>
    </source>
</evidence>
<name>A0A2N3KCW7_9PROT</name>
<dbReference type="PROSITE" id="PS50110">
    <property type="entry name" value="RESPONSE_REGULATORY"/>
    <property type="match status" value="1"/>
</dbReference>
<gene>
    <name evidence="6" type="ORF">COO20_24445</name>
</gene>
<protein>
    <recommendedName>
        <fullName evidence="1">diguanylate cyclase</fullName>
        <ecNumber evidence="1">2.7.7.65</ecNumber>
    </recommendedName>
</protein>
<dbReference type="Gene3D" id="3.40.50.2300">
    <property type="match status" value="1"/>
</dbReference>
<dbReference type="SUPFAM" id="SSF52172">
    <property type="entry name" value="CheY-like"/>
    <property type="match status" value="1"/>
</dbReference>
<dbReference type="PANTHER" id="PTHR45138:SF9">
    <property type="entry name" value="DIGUANYLATE CYCLASE DGCM-RELATED"/>
    <property type="match status" value="1"/>
</dbReference>
<dbReference type="NCBIfam" id="TIGR00254">
    <property type="entry name" value="GGDEF"/>
    <property type="match status" value="1"/>
</dbReference>
<dbReference type="Gene3D" id="3.30.70.270">
    <property type="match status" value="1"/>
</dbReference>
<dbReference type="GO" id="GO:0000160">
    <property type="term" value="P:phosphorelay signal transduction system"/>
    <property type="evidence" value="ECO:0007669"/>
    <property type="project" value="InterPro"/>
</dbReference>
<feature type="domain" description="Response regulatory" evidence="4">
    <location>
        <begin position="8"/>
        <end position="123"/>
    </location>
</feature>
<dbReference type="OrthoDB" id="9812260at2"/>
<dbReference type="InterPro" id="IPR029787">
    <property type="entry name" value="Nucleotide_cyclase"/>
</dbReference>
<dbReference type="InterPro" id="IPR001789">
    <property type="entry name" value="Sig_transdc_resp-reg_receiver"/>
</dbReference>
<dbReference type="PROSITE" id="PS50887">
    <property type="entry name" value="GGDEF"/>
    <property type="match status" value="1"/>
</dbReference>
<dbReference type="FunFam" id="3.30.70.270:FF:000001">
    <property type="entry name" value="Diguanylate cyclase domain protein"/>
    <property type="match status" value="1"/>
</dbReference>
<dbReference type="Pfam" id="PF00072">
    <property type="entry name" value="Response_reg"/>
    <property type="match status" value="1"/>
</dbReference>
<dbReference type="InterPro" id="IPR043128">
    <property type="entry name" value="Rev_trsase/Diguanyl_cyclase"/>
</dbReference>
<evidence type="ECO:0000256" key="1">
    <source>
        <dbReference type="ARBA" id="ARBA00012528"/>
    </source>
</evidence>
<dbReference type="GO" id="GO:0005886">
    <property type="term" value="C:plasma membrane"/>
    <property type="evidence" value="ECO:0007669"/>
    <property type="project" value="TreeGrafter"/>
</dbReference>
<sequence length="301" mass="33659">MNDPEGGRILIVDDDPIIIRILASALDHYDVLMFAKSGAEALNMIRQYEFDVILLDASLPDTDGFDVCRQLQARPIASEARVIFITGRTNADDETRALNSGAVDFIRKPVNVEVVQARVRTHLSLKLATDRLRRQSRVDGLTGVSNRLELETALRREWQTARRLQRPVSLVFFDIDFFKKLNDSQGHRMGDQHLQTVAKLLASAAKRGNDLVARYGGEEFVLLLPGAPMQWAASVAENLLAELAAMKLPHHESPYGFVTMSAGVASDVPTDENYERLVEQADQALYRAKNNRRNMVVKFGS</sequence>
<organism evidence="6 7">
    <name type="scientific">Thalassospira marina</name>
    <dbReference type="NCBI Taxonomy" id="2048283"/>
    <lineage>
        <taxon>Bacteria</taxon>
        <taxon>Pseudomonadati</taxon>
        <taxon>Pseudomonadota</taxon>
        <taxon>Alphaproteobacteria</taxon>
        <taxon>Rhodospirillales</taxon>
        <taxon>Thalassospiraceae</taxon>
        <taxon>Thalassospira</taxon>
    </lineage>
</organism>
<comment type="caution">
    <text evidence="6">The sequence shown here is derived from an EMBL/GenBank/DDBJ whole genome shotgun (WGS) entry which is preliminary data.</text>
</comment>
<proteinExistence type="predicted"/>